<organism evidence="1 2">
    <name type="scientific">Flavobacterium micromati</name>
    <dbReference type="NCBI Taxonomy" id="229205"/>
    <lineage>
        <taxon>Bacteria</taxon>
        <taxon>Pseudomonadati</taxon>
        <taxon>Bacteroidota</taxon>
        <taxon>Flavobacteriia</taxon>
        <taxon>Flavobacteriales</taxon>
        <taxon>Flavobacteriaceae</taxon>
        <taxon>Flavobacterium</taxon>
    </lineage>
</organism>
<dbReference type="AlphaFoldDB" id="A0A1M5FMH6"/>
<protein>
    <submittedName>
        <fullName evidence="1">Uncharacterized protein</fullName>
    </submittedName>
</protein>
<keyword evidence="2" id="KW-1185">Reference proteome</keyword>
<gene>
    <name evidence="1" type="ORF">SAMN05444372_101202</name>
</gene>
<proteinExistence type="predicted"/>
<dbReference type="InterPro" id="IPR020271">
    <property type="entry name" value="Uncharacterised_MJ1172"/>
</dbReference>
<dbReference type="Pfam" id="PF10884">
    <property type="entry name" value="DUF2683"/>
    <property type="match status" value="1"/>
</dbReference>
<dbReference type="STRING" id="229205.SAMN05444372_101202"/>
<dbReference type="RefSeq" id="WP_073016296.1">
    <property type="nucleotide sequence ID" value="NZ_FQWF01000001.1"/>
</dbReference>
<dbReference type="EMBL" id="FQWF01000001">
    <property type="protein sequence ID" value="SHF92705.1"/>
    <property type="molecule type" value="Genomic_DNA"/>
</dbReference>
<dbReference type="OrthoDB" id="827255at2"/>
<dbReference type="Proteomes" id="UP000184020">
    <property type="component" value="Unassembled WGS sequence"/>
</dbReference>
<evidence type="ECO:0000313" key="1">
    <source>
        <dbReference type="EMBL" id="SHF92705.1"/>
    </source>
</evidence>
<evidence type="ECO:0000313" key="2">
    <source>
        <dbReference type="Proteomes" id="UP000184020"/>
    </source>
</evidence>
<sequence>MTTITLKINENTKKGKAFLEMARVFSENSTEIVLIETDKKSPYNPEFVAKIKKAGTEKGKLMVNAESLWESIK</sequence>
<accession>A0A1M5FMH6</accession>
<reference evidence="2" key="1">
    <citation type="submission" date="2016-11" db="EMBL/GenBank/DDBJ databases">
        <authorList>
            <person name="Varghese N."/>
            <person name="Submissions S."/>
        </authorList>
    </citation>
    <scope>NUCLEOTIDE SEQUENCE [LARGE SCALE GENOMIC DNA]</scope>
    <source>
        <strain evidence="2">DSM 17659</strain>
    </source>
</reference>
<name>A0A1M5FMH6_9FLAO</name>